<evidence type="ECO:0000313" key="14">
    <source>
        <dbReference type="Proteomes" id="UP001144397"/>
    </source>
</evidence>
<feature type="active site" description="For OMPdecase activity" evidence="8">
    <location>
        <position position="74"/>
    </location>
</feature>
<dbReference type="HAMAP" id="MF_01200_B">
    <property type="entry name" value="OMPdecase_type1_B"/>
    <property type="match status" value="1"/>
</dbReference>
<dbReference type="InterPro" id="IPR014732">
    <property type="entry name" value="OMPdecase"/>
</dbReference>
<dbReference type="PANTHER" id="PTHR32119:SF2">
    <property type="entry name" value="OROTIDINE 5'-PHOSPHATE DECARBOXYLASE"/>
    <property type="match status" value="1"/>
</dbReference>
<keyword evidence="3 7" id="KW-0210">Decarboxylase</keyword>
<comment type="subunit">
    <text evidence="7">Homodimer.</text>
</comment>
<evidence type="ECO:0000256" key="4">
    <source>
        <dbReference type="ARBA" id="ARBA00022975"/>
    </source>
</evidence>
<dbReference type="EC" id="4.1.1.23" evidence="7"/>
<dbReference type="PANTHER" id="PTHR32119">
    <property type="entry name" value="OROTIDINE 5'-PHOSPHATE DECARBOXYLASE"/>
    <property type="match status" value="1"/>
</dbReference>
<keyword evidence="15" id="KW-1185">Reference proteome</keyword>
<dbReference type="GO" id="GO:0005829">
    <property type="term" value="C:cytosol"/>
    <property type="evidence" value="ECO:0007669"/>
    <property type="project" value="TreeGrafter"/>
</dbReference>
<comment type="similarity">
    <text evidence="7">Belongs to the OMP decarboxylase family. Type 1 subfamily.</text>
</comment>
<feature type="binding site" evidence="7 9">
    <location>
        <position position="188"/>
    </location>
    <ligand>
        <name>substrate</name>
    </ligand>
</feature>
<feature type="binding site" evidence="7 9">
    <location>
        <position position="127"/>
    </location>
    <ligand>
        <name>substrate</name>
    </ligand>
</feature>
<organism evidence="12 14">
    <name type="scientific">Xanthobacter flavus</name>
    <dbReference type="NCBI Taxonomy" id="281"/>
    <lineage>
        <taxon>Bacteria</taxon>
        <taxon>Pseudomonadati</taxon>
        <taxon>Pseudomonadota</taxon>
        <taxon>Alphaproteobacteria</taxon>
        <taxon>Hyphomicrobiales</taxon>
        <taxon>Xanthobacteraceae</taxon>
        <taxon>Xanthobacter</taxon>
    </lineage>
</organism>
<dbReference type="InterPro" id="IPR013785">
    <property type="entry name" value="Aldolase_TIM"/>
</dbReference>
<feature type="binding site" evidence="7 9">
    <location>
        <position position="45"/>
    </location>
    <ligand>
        <name>substrate</name>
    </ligand>
</feature>
<evidence type="ECO:0000313" key="13">
    <source>
        <dbReference type="EMBL" id="MDR6332741.1"/>
    </source>
</evidence>
<dbReference type="SUPFAM" id="SSF51366">
    <property type="entry name" value="Ribulose-phoshate binding barrel"/>
    <property type="match status" value="1"/>
</dbReference>
<dbReference type="AlphaFoldDB" id="A0A9W6FIC1"/>
<protein>
    <recommendedName>
        <fullName evidence="7">Orotidine 5'-phosphate decarboxylase</fullName>
        <ecNumber evidence="7">4.1.1.23</ecNumber>
    </recommendedName>
    <alternativeName>
        <fullName evidence="7">OMP decarboxylase</fullName>
        <shortName evidence="7">OMPDCase</shortName>
        <shortName evidence="7">OMPdecase</shortName>
    </alternativeName>
</protein>
<evidence type="ECO:0000256" key="6">
    <source>
        <dbReference type="ARBA" id="ARBA00049157"/>
    </source>
</evidence>
<evidence type="ECO:0000259" key="11">
    <source>
        <dbReference type="SMART" id="SM00934"/>
    </source>
</evidence>
<name>A0A9W6FIC1_XANFL</name>
<dbReference type="SMART" id="SM00934">
    <property type="entry name" value="OMPdecase"/>
    <property type="match status" value="1"/>
</dbReference>
<dbReference type="Proteomes" id="UP001245370">
    <property type="component" value="Unassembled WGS sequence"/>
</dbReference>
<evidence type="ECO:0000256" key="3">
    <source>
        <dbReference type="ARBA" id="ARBA00022793"/>
    </source>
</evidence>
<comment type="caution">
    <text evidence="12">The sequence shown here is derived from an EMBL/GenBank/DDBJ whole genome shotgun (WGS) entry which is preliminary data.</text>
</comment>
<dbReference type="RefSeq" id="WP_281805402.1">
    <property type="nucleotide sequence ID" value="NZ_BSDO01000001.1"/>
</dbReference>
<feature type="domain" description="Orotidine 5'-phosphate decarboxylase" evidence="11">
    <location>
        <begin position="17"/>
        <end position="233"/>
    </location>
</feature>
<dbReference type="EMBL" id="BSDO01000001">
    <property type="protein sequence ID" value="GLI21016.1"/>
    <property type="molecule type" value="Genomic_DNA"/>
</dbReference>
<keyword evidence="5 7" id="KW-0456">Lyase</keyword>
<dbReference type="GeneID" id="95761486"/>
<dbReference type="GO" id="GO:0004590">
    <property type="term" value="F:orotidine-5'-phosphate decarboxylase activity"/>
    <property type="evidence" value="ECO:0007669"/>
    <property type="project" value="UniProtKB-UniRule"/>
</dbReference>
<dbReference type="NCBIfam" id="NF001273">
    <property type="entry name" value="PRK00230.1"/>
    <property type="match status" value="1"/>
</dbReference>
<comment type="pathway">
    <text evidence="2 7 10">Pyrimidine metabolism; UMP biosynthesis via de novo pathway; UMP from orotate: step 2/2.</text>
</comment>
<reference evidence="13 15" key="2">
    <citation type="submission" date="2023-07" db="EMBL/GenBank/DDBJ databases">
        <title>Genomic Encyclopedia of Type Strains, Phase IV (KMG-IV): sequencing the most valuable type-strain genomes for metagenomic binning, comparative biology and taxonomic classification.</title>
        <authorList>
            <person name="Goeker M."/>
        </authorList>
    </citation>
    <scope>NUCLEOTIDE SEQUENCE [LARGE SCALE GENOMIC DNA]</scope>
    <source>
        <strain evidence="13 15">DSM 338</strain>
    </source>
</reference>
<dbReference type="Proteomes" id="UP001144397">
    <property type="component" value="Unassembled WGS sequence"/>
</dbReference>
<feature type="active site" description="Proton donor" evidence="7">
    <location>
        <position position="74"/>
    </location>
</feature>
<feature type="binding site" evidence="7">
    <location>
        <begin position="72"/>
        <end position="81"/>
    </location>
    <ligand>
        <name>substrate</name>
    </ligand>
</feature>
<evidence type="ECO:0000256" key="2">
    <source>
        <dbReference type="ARBA" id="ARBA00004861"/>
    </source>
</evidence>
<evidence type="ECO:0000256" key="7">
    <source>
        <dbReference type="HAMAP-Rule" id="MF_01200"/>
    </source>
</evidence>
<comment type="function">
    <text evidence="1 7">Catalyzes the decarboxylation of orotidine 5'-monophosphate (OMP) to uridine 5'-monophosphate (UMP).</text>
</comment>
<dbReference type="NCBIfam" id="TIGR01740">
    <property type="entry name" value="pyrF"/>
    <property type="match status" value="1"/>
</dbReference>
<dbReference type="Gene3D" id="3.20.20.70">
    <property type="entry name" value="Aldolase class I"/>
    <property type="match status" value="1"/>
</dbReference>
<feature type="binding site" evidence="7 9">
    <location>
        <position position="218"/>
    </location>
    <ligand>
        <name>substrate</name>
    </ligand>
</feature>
<dbReference type="InterPro" id="IPR001754">
    <property type="entry name" value="OMPdeCOase_dom"/>
</dbReference>
<feature type="active site" description="For OMPdecase activity" evidence="8">
    <location>
        <position position="72"/>
    </location>
</feature>
<reference evidence="12" key="1">
    <citation type="submission" date="2022-12" db="EMBL/GenBank/DDBJ databases">
        <title>Reference genome sequencing for broad-spectrum identification of bacterial and archaeal isolates by mass spectrometry.</title>
        <authorList>
            <person name="Sekiguchi Y."/>
            <person name="Tourlousse D.M."/>
        </authorList>
    </citation>
    <scope>NUCLEOTIDE SEQUENCE</scope>
    <source>
        <strain evidence="12">301</strain>
    </source>
</reference>
<feature type="binding site" evidence="7 9">
    <location>
        <position position="23"/>
    </location>
    <ligand>
        <name>substrate</name>
    </ligand>
</feature>
<evidence type="ECO:0000313" key="15">
    <source>
        <dbReference type="Proteomes" id="UP001245370"/>
    </source>
</evidence>
<feature type="binding site" evidence="7 9">
    <location>
        <position position="217"/>
    </location>
    <ligand>
        <name>substrate</name>
    </ligand>
</feature>
<evidence type="ECO:0000256" key="10">
    <source>
        <dbReference type="RuleBase" id="RU000512"/>
    </source>
</evidence>
<accession>A0A9W6FIC1</accession>
<dbReference type="GO" id="GO:0044205">
    <property type="term" value="P:'de novo' UMP biosynthetic process"/>
    <property type="evidence" value="ECO:0007669"/>
    <property type="project" value="UniProtKB-UniRule"/>
</dbReference>
<keyword evidence="4 7" id="KW-0665">Pyrimidine biosynthesis</keyword>
<evidence type="ECO:0000256" key="9">
    <source>
        <dbReference type="PIRSR" id="PIRSR614732-2"/>
    </source>
</evidence>
<dbReference type="GO" id="GO:0006207">
    <property type="term" value="P:'de novo' pyrimidine nucleobase biosynthetic process"/>
    <property type="evidence" value="ECO:0007669"/>
    <property type="project" value="InterPro"/>
</dbReference>
<feature type="binding site" evidence="7 9">
    <location>
        <position position="197"/>
    </location>
    <ligand>
        <name>substrate</name>
    </ligand>
</feature>
<gene>
    <name evidence="7 12" type="primary">pyrF</name>
    <name evidence="13" type="ORF">GGQ86_001205</name>
    <name evidence="12" type="ORF">XFLAVUS301_06900</name>
</gene>
<dbReference type="EMBL" id="JAVDPY010000002">
    <property type="protein sequence ID" value="MDR6332741.1"/>
    <property type="molecule type" value="Genomic_DNA"/>
</dbReference>
<dbReference type="InterPro" id="IPR018089">
    <property type="entry name" value="OMPdecase_AS"/>
</dbReference>
<dbReference type="Pfam" id="PF00215">
    <property type="entry name" value="OMPdecase"/>
    <property type="match status" value="1"/>
</dbReference>
<evidence type="ECO:0000256" key="8">
    <source>
        <dbReference type="PIRSR" id="PIRSR614732-1"/>
    </source>
</evidence>
<dbReference type="CDD" id="cd04725">
    <property type="entry name" value="OMP_decarboxylase_like"/>
    <property type="match status" value="1"/>
</dbReference>
<sequence length="240" mass="24253">MTQVVQGTPIRADVRDKLIVALDYNSVAAAEAAVAQLGDVVSFYKIGLELAVSGGIDLATDLIAAGKKVFLDLKLHDIGNTVERATAAAAERGFDILTVHAYPMTMAAAARGAAGSKLEVLGVTVLTSYDDADLAATGVVGGVTETVHLRAGQARDAGIAGVICAPTDAAMVRAILGPDRRVVTPGVRPKGAAVGDQKRIATPAEALAAGADRIVVGRPVTAAEDPVAAAQAILAELQGA</sequence>
<proteinExistence type="inferred from homology"/>
<feature type="active site" description="For OMPdecase activity" evidence="8">
    <location>
        <position position="77"/>
    </location>
</feature>
<evidence type="ECO:0000256" key="5">
    <source>
        <dbReference type="ARBA" id="ARBA00023239"/>
    </source>
</evidence>
<comment type="catalytic activity">
    <reaction evidence="6 7 10">
        <text>orotidine 5'-phosphate + H(+) = UMP + CO2</text>
        <dbReference type="Rhea" id="RHEA:11596"/>
        <dbReference type="ChEBI" id="CHEBI:15378"/>
        <dbReference type="ChEBI" id="CHEBI:16526"/>
        <dbReference type="ChEBI" id="CHEBI:57538"/>
        <dbReference type="ChEBI" id="CHEBI:57865"/>
        <dbReference type="EC" id="4.1.1.23"/>
    </reaction>
</comment>
<evidence type="ECO:0000313" key="12">
    <source>
        <dbReference type="EMBL" id="GLI21016.1"/>
    </source>
</evidence>
<dbReference type="InterPro" id="IPR047596">
    <property type="entry name" value="OMPdecase_bac"/>
</dbReference>
<dbReference type="PROSITE" id="PS00156">
    <property type="entry name" value="OMPDECASE"/>
    <property type="match status" value="1"/>
</dbReference>
<evidence type="ECO:0000256" key="1">
    <source>
        <dbReference type="ARBA" id="ARBA00002356"/>
    </source>
</evidence>
<dbReference type="InterPro" id="IPR011060">
    <property type="entry name" value="RibuloseP-bd_barrel"/>
</dbReference>